<dbReference type="PROSITE" id="PS00587">
    <property type="entry name" value="GLYCOSYL_HYDROL_F17"/>
    <property type="match status" value="1"/>
</dbReference>
<reference evidence="8" key="1">
    <citation type="submission" date="2025-08" db="UniProtKB">
        <authorList>
            <consortium name="RefSeq"/>
        </authorList>
    </citation>
    <scope>IDENTIFICATION</scope>
    <source>
        <tissue evidence="8">Young leaves</tissue>
    </source>
</reference>
<dbReference type="OrthoDB" id="751283at2759"/>
<keyword evidence="6" id="KW-0732">Signal</keyword>
<evidence type="ECO:0000256" key="2">
    <source>
        <dbReference type="ARBA" id="ARBA00022801"/>
    </source>
</evidence>
<protein>
    <submittedName>
        <fullName evidence="8">Glucan endo-1,3-beta-glucosidase-like</fullName>
    </submittedName>
</protein>
<evidence type="ECO:0000313" key="7">
    <source>
        <dbReference type="Proteomes" id="UP000228380"/>
    </source>
</evidence>
<evidence type="ECO:0000256" key="6">
    <source>
        <dbReference type="SAM" id="SignalP"/>
    </source>
</evidence>
<dbReference type="GO" id="GO:0042973">
    <property type="term" value="F:glucan endo-1,3-beta-D-glucosidase activity"/>
    <property type="evidence" value="ECO:0007669"/>
    <property type="project" value="UniProtKB-ARBA"/>
</dbReference>
<evidence type="ECO:0000256" key="3">
    <source>
        <dbReference type="ARBA" id="ARBA00023295"/>
    </source>
</evidence>
<feature type="signal peptide" evidence="6">
    <location>
        <begin position="1"/>
        <end position="23"/>
    </location>
</feature>
<evidence type="ECO:0000256" key="4">
    <source>
        <dbReference type="RuleBase" id="RU004335"/>
    </source>
</evidence>
<sequence>MAWDSIICFLLILLSTFHHATHAAPSSKIGICYGTKGDNLPTPTEIIALLKGCSIKKLRLYDANPQLLEAVAAIIKPPDVLELAIAARNEELADLAASPDAAIDWVGMNILPFRTPVLSFQDILVGSEVAPGENARYIVAAMQNLRSALRHANMTESTVSTVVSFSVLQNTFPPSQATFTPEANEIMKDFVSFQLSLPSGIRGYIYINIYPYFSHAADPEHISLDHALFQGKAPMLKDGNLTYWNLFDAMYDAFLWALEKVGGAELTVMVGESGWPSAGNGASTTPELASTYLTNFYNHISEAGTPKLPPKVGFEGAYVYALYDENLKPAGVEQHFGLFYPNMKPVYTPNPMCHIN</sequence>
<keyword evidence="2 5" id="KW-0378">Hydrolase</keyword>
<name>A0A8B8ZM45_PHODC</name>
<dbReference type="SUPFAM" id="SSF51445">
    <property type="entry name" value="(Trans)glycosidases"/>
    <property type="match status" value="1"/>
</dbReference>
<keyword evidence="7" id="KW-1185">Reference proteome</keyword>
<dbReference type="RefSeq" id="XP_038972689.1">
    <property type="nucleotide sequence ID" value="XM_039116761.1"/>
</dbReference>
<proteinExistence type="inferred from homology"/>
<accession>A0A8B8ZM45</accession>
<dbReference type="KEGG" id="pda:103717383"/>
<dbReference type="InterPro" id="IPR017853">
    <property type="entry name" value="GH"/>
</dbReference>
<evidence type="ECO:0000256" key="1">
    <source>
        <dbReference type="ARBA" id="ARBA00008773"/>
    </source>
</evidence>
<dbReference type="InterPro" id="IPR044965">
    <property type="entry name" value="Glyco_hydro_17_plant"/>
</dbReference>
<dbReference type="GeneID" id="103717383"/>
<dbReference type="AlphaFoldDB" id="A0A8B8ZM45"/>
<feature type="chain" id="PRO_5034049814" evidence="6">
    <location>
        <begin position="24"/>
        <end position="356"/>
    </location>
</feature>
<organism evidence="7 8">
    <name type="scientific">Phoenix dactylifera</name>
    <name type="common">Date palm</name>
    <dbReference type="NCBI Taxonomy" id="42345"/>
    <lineage>
        <taxon>Eukaryota</taxon>
        <taxon>Viridiplantae</taxon>
        <taxon>Streptophyta</taxon>
        <taxon>Embryophyta</taxon>
        <taxon>Tracheophyta</taxon>
        <taxon>Spermatophyta</taxon>
        <taxon>Magnoliopsida</taxon>
        <taxon>Liliopsida</taxon>
        <taxon>Arecaceae</taxon>
        <taxon>Coryphoideae</taxon>
        <taxon>Phoeniceae</taxon>
        <taxon>Phoenix</taxon>
    </lineage>
</organism>
<dbReference type="Pfam" id="PF00332">
    <property type="entry name" value="Glyco_hydro_17"/>
    <property type="match status" value="1"/>
</dbReference>
<dbReference type="PANTHER" id="PTHR32227">
    <property type="entry name" value="GLUCAN ENDO-1,3-BETA-GLUCOSIDASE BG1-RELATED-RELATED"/>
    <property type="match status" value="1"/>
</dbReference>
<dbReference type="FunFam" id="3.20.20.80:FF:000010">
    <property type="entry name" value="glucan endo-1,3-beta-glucosidase, basic"/>
    <property type="match status" value="1"/>
</dbReference>
<gene>
    <name evidence="8" type="primary">LOC103717383</name>
</gene>
<dbReference type="GO" id="GO:0005975">
    <property type="term" value="P:carbohydrate metabolic process"/>
    <property type="evidence" value="ECO:0007669"/>
    <property type="project" value="InterPro"/>
</dbReference>
<comment type="similarity">
    <text evidence="1 4">Belongs to the glycosyl hydrolase 17 family.</text>
</comment>
<evidence type="ECO:0000256" key="5">
    <source>
        <dbReference type="RuleBase" id="RU004336"/>
    </source>
</evidence>
<dbReference type="InterPro" id="IPR000490">
    <property type="entry name" value="Glyco_hydro_17"/>
</dbReference>
<dbReference type="Gene3D" id="3.20.20.80">
    <property type="entry name" value="Glycosidases"/>
    <property type="match status" value="1"/>
</dbReference>
<dbReference type="Proteomes" id="UP000228380">
    <property type="component" value="Unplaced"/>
</dbReference>
<evidence type="ECO:0000313" key="8">
    <source>
        <dbReference type="RefSeq" id="XP_038972689.1"/>
    </source>
</evidence>
<keyword evidence="3 5" id="KW-0326">Glycosidase</keyword>